<dbReference type="OMA" id="MATCIWQ"/>
<reference evidence="1 2" key="1">
    <citation type="journal article" date="2015" name="Genome Biol. Evol.">
        <title>Phylogenomic analyses indicate that early fungi evolved digesting cell walls of algal ancestors of land plants.</title>
        <authorList>
            <person name="Chang Y."/>
            <person name="Wang S."/>
            <person name="Sekimoto S."/>
            <person name="Aerts A.L."/>
            <person name="Choi C."/>
            <person name="Clum A."/>
            <person name="LaButti K.M."/>
            <person name="Lindquist E.A."/>
            <person name="Yee Ngan C."/>
            <person name="Ohm R.A."/>
            <person name="Salamov A.A."/>
            <person name="Grigoriev I.V."/>
            <person name="Spatafora J.W."/>
            <person name="Berbee M.L."/>
        </authorList>
    </citation>
    <scope>NUCLEOTIDE SEQUENCE [LARGE SCALE GENOMIC DNA]</scope>
    <source>
        <strain evidence="1 2">NRRL 28638</strain>
    </source>
</reference>
<dbReference type="AlphaFoldDB" id="A0A137PEE7"/>
<evidence type="ECO:0000313" key="2">
    <source>
        <dbReference type="Proteomes" id="UP000070444"/>
    </source>
</evidence>
<evidence type="ECO:0000313" key="1">
    <source>
        <dbReference type="EMBL" id="KXN73360.1"/>
    </source>
</evidence>
<accession>A0A137PEE7</accession>
<dbReference type="PANTHER" id="PTHR36986:SF1">
    <property type="entry name" value="UPF0643 PROTEIN PB2B2.08"/>
    <property type="match status" value="1"/>
</dbReference>
<dbReference type="EMBL" id="KQ964438">
    <property type="protein sequence ID" value="KXN73360.1"/>
    <property type="molecule type" value="Genomic_DNA"/>
</dbReference>
<dbReference type="OrthoDB" id="2140489at2759"/>
<keyword evidence="2" id="KW-1185">Reference proteome</keyword>
<organism evidence="1 2">
    <name type="scientific">Conidiobolus coronatus (strain ATCC 28846 / CBS 209.66 / NRRL 28638)</name>
    <name type="common">Delacroixia coronata</name>
    <dbReference type="NCBI Taxonomy" id="796925"/>
    <lineage>
        <taxon>Eukaryota</taxon>
        <taxon>Fungi</taxon>
        <taxon>Fungi incertae sedis</taxon>
        <taxon>Zoopagomycota</taxon>
        <taxon>Entomophthoromycotina</taxon>
        <taxon>Entomophthoromycetes</taxon>
        <taxon>Entomophthorales</taxon>
        <taxon>Ancylistaceae</taxon>
        <taxon>Conidiobolus</taxon>
    </lineage>
</organism>
<name>A0A137PEE7_CONC2</name>
<dbReference type="Proteomes" id="UP000070444">
    <property type="component" value="Unassembled WGS sequence"/>
</dbReference>
<dbReference type="PANTHER" id="PTHR36986">
    <property type="entry name" value="UPF0643 PROTEIN PB2B2.08"/>
    <property type="match status" value="1"/>
</dbReference>
<proteinExistence type="predicted"/>
<gene>
    <name evidence="1" type="ORF">CONCODRAFT_35934</name>
</gene>
<protein>
    <submittedName>
        <fullName evidence="1">Uncharacterized protein</fullName>
    </submittedName>
</protein>
<sequence length="166" mass="19599">MDYRFAEYLKILQTITENYAYLPLEHIFNWDEVANQFEVDEEGDWYQVCFRSVRKADANTKLLYEADLAAHNEAKECGGLLKYWYGDLNQHRECFATCIWSSREFSRIAIRKPLHMKAVALTAKMYETYTLECYSIKKKRGEKYLTLERLVSHHPNAVGQSSHIKQ</sequence>